<reference evidence="2" key="2">
    <citation type="submission" date="2024-04" db="EMBL/GenBank/DDBJ databases">
        <authorList>
            <person name="Chen Y."/>
            <person name="Shah S."/>
            <person name="Dougan E. K."/>
            <person name="Thang M."/>
            <person name="Chan C."/>
        </authorList>
    </citation>
    <scope>NUCLEOTIDE SEQUENCE [LARGE SCALE GENOMIC DNA]</scope>
</reference>
<proteinExistence type="predicted"/>
<feature type="non-terminal residue" evidence="1">
    <location>
        <position position="130"/>
    </location>
</feature>
<sequence>DRCCLTELALYLPGVDLAAALRSLDPDERFSAVRGLEHEAKGGSELCRLARQCLAALAQDEESQVSQPALCAIACAVHDENEEVRLWARKFLTDASWAPSGAASGSMHFFVSMVRNMVGVETTVEEIGKR</sequence>
<gene>
    <name evidence="1" type="ORF">C1SCF055_LOCUS26783</name>
</gene>
<dbReference type="EMBL" id="CAMXCT020002823">
    <property type="protein sequence ID" value="CAL1154054.1"/>
    <property type="molecule type" value="Genomic_DNA"/>
</dbReference>
<reference evidence="1" key="1">
    <citation type="submission" date="2022-10" db="EMBL/GenBank/DDBJ databases">
        <authorList>
            <person name="Chen Y."/>
            <person name="Dougan E. K."/>
            <person name="Chan C."/>
            <person name="Rhodes N."/>
            <person name="Thang M."/>
        </authorList>
    </citation>
    <scope>NUCLEOTIDE SEQUENCE</scope>
</reference>
<dbReference type="EMBL" id="CAMXCT030002823">
    <property type="protein sequence ID" value="CAL4787991.1"/>
    <property type="molecule type" value="Genomic_DNA"/>
</dbReference>
<keyword evidence="3" id="KW-1185">Reference proteome</keyword>
<dbReference type="EMBL" id="CAMXCT010002823">
    <property type="protein sequence ID" value="CAI4000679.1"/>
    <property type="molecule type" value="Genomic_DNA"/>
</dbReference>
<dbReference type="OrthoDB" id="10677481at2759"/>
<protein>
    <submittedName>
        <fullName evidence="1">Uncharacterized protein</fullName>
    </submittedName>
</protein>
<name>A0A9P1CYQ0_9DINO</name>
<accession>A0A9P1CYQ0</accession>
<dbReference type="InterPro" id="IPR016024">
    <property type="entry name" value="ARM-type_fold"/>
</dbReference>
<dbReference type="AlphaFoldDB" id="A0A9P1CYQ0"/>
<evidence type="ECO:0000313" key="2">
    <source>
        <dbReference type="EMBL" id="CAL1154054.1"/>
    </source>
</evidence>
<evidence type="ECO:0000313" key="1">
    <source>
        <dbReference type="EMBL" id="CAI4000679.1"/>
    </source>
</evidence>
<dbReference type="SUPFAM" id="SSF48371">
    <property type="entry name" value="ARM repeat"/>
    <property type="match status" value="1"/>
</dbReference>
<dbReference type="Proteomes" id="UP001152797">
    <property type="component" value="Unassembled WGS sequence"/>
</dbReference>
<comment type="caution">
    <text evidence="1">The sequence shown here is derived from an EMBL/GenBank/DDBJ whole genome shotgun (WGS) entry which is preliminary data.</text>
</comment>
<evidence type="ECO:0000313" key="3">
    <source>
        <dbReference type="Proteomes" id="UP001152797"/>
    </source>
</evidence>
<organism evidence="1">
    <name type="scientific">Cladocopium goreaui</name>
    <dbReference type="NCBI Taxonomy" id="2562237"/>
    <lineage>
        <taxon>Eukaryota</taxon>
        <taxon>Sar</taxon>
        <taxon>Alveolata</taxon>
        <taxon>Dinophyceae</taxon>
        <taxon>Suessiales</taxon>
        <taxon>Symbiodiniaceae</taxon>
        <taxon>Cladocopium</taxon>
    </lineage>
</organism>